<dbReference type="OrthoDB" id="1155922at2759"/>
<organism evidence="2 3">
    <name type="scientific">Panicum virgatum</name>
    <name type="common">Blackwell switchgrass</name>
    <dbReference type="NCBI Taxonomy" id="38727"/>
    <lineage>
        <taxon>Eukaryota</taxon>
        <taxon>Viridiplantae</taxon>
        <taxon>Streptophyta</taxon>
        <taxon>Embryophyta</taxon>
        <taxon>Tracheophyta</taxon>
        <taxon>Spermatophyta</taxon>
        <taxon>Magnoliopsida</taxon>
        <taxon>Liliopsida</taxon>
        <taxon>Poales</taxon>
        <taxon>Poaceae</taxon>
        <taxon>PACMAD clade</taxon>
        <taxon>Panicoideae</taxon>
        <taxon>Panicodae</taxon>
        <taxon>Paniceae</taxon>
        <taxon>Panicinae</taxon>
        <taxon>Panicum</taxon>
        <taxon>Panicum sect. Hiantes</taxon>
    </lineage>
</organism>
<dbReference type="InterPro" id="IPR032675">
    <property type="entry name" value="LRR_dom_sf"/>
</dbReference>
<protein>
    <recommendedName>
        <fullName evidence="1">F-box domain-containing protein</fullName>
    </recommendedName>
</protein>
<dbReference type="Pfam" id="PF24758">
    <property type="entry name" value="LRR_At5g56370"/>
    <property type="match status" value="1"/>
</dbReference>
<evidence type="ECO:0000313" key="2">
    <source>
        <dbReference type="EMBL" id="KAG2651092.1"/>
    </source>
</evidence>
<dbReference type="Gene3D" id="3.80.10.10">
    <property type="entry name" value="Ribonuclease Inhibitor"/>
    <property type="match status" value="1"/>
</dbReference>
<evidence type="ECO:0000313" key="3">
    <source>
        <dbReference type="Proteomes" id="UP000823388"/>
    </source>
</evidence>
<dbReference type="Gene3D" id="1.20.1280.50">
    <property type="match status" value="1"/>
</dbReference>
<reference evidence="2" key="1">
    <citation type="submission" date="2020-05" db="EMBL/GenBank/DDBJ databases">
        <title>WGS assembly of Panicum virgatum.</title>
        <authorList>
            <person name="Lovell J.T."/>
            <person name="Jenkins J."/>
            <person name="Shu S."/>
            <person name="Juenger T.E."/>
            <person name="Schmutz J."/>
        </authorList>
    </citation>
    <scope>NUCLEOTIDE SEQUENCE</scope>
    <source>
        <strain evidence="2">AP13</strain>
    </source>
</reference>
<dbReference type="PANTHER" id="PTHR31900:SF27">
    <property type="entry name" value="FBD DOMAIN-CONTAINING PROTEIN"/>
    <property type="match status" value="1"/>
</dbReference>
<dbReference type="Proteomes" id="UP000823388">
    <property type="component" value="Chromosome 1N"/>
</dbReference>
<comment type="caution">
    <text evidence="2">The sequence shown here is derived from an EMBL/GenBank/DDBJ whole genome shotgun (WGS) entry which is preliminary data.</text>
</comment>
<gene>
    <name evidence="2" type="ORF">PVAP13_1NG212000</name>
</gene>
<dbReference type="PROSITE" id="PS50181">
    <property type="entry name" value="FBOX"/>
    <property type="match status" value="1"/>
</dbReference>
<dbReference type="SUPFAM" id="SSF52047">
    <property type="entry name" value="RNI-like"/>
    <property type="match status" value="1"/>
</dbReference>
<dbReference type="InterPro" id="IPR036047">
    <property type="entry name" value="F-box-like_dom_sf"/>
</dbReference>
<accession>A0A8T0WPQ5</accession>
<dbReference type="PANTHER" id="PTHR31900">
    <property type="entry name" value="F-BOX/RNI SUPERFAMILY PROTEIN-RELATED"/>
    <property type="match status" value="1"/>
</dbReference>
<sequence length="421" mass="47646">MDAAPPGQRPRLPLPGAAADVLESLPPELLNAILSRLPLRDAVRTSALARAWRRRWQSVPSLKFEWDERANPGAVTCVLQRYSYPVREFRHSAVREASFRDSDRWLRLLELKGVQILHLDFRRSHRGLVVHTLDSSIFSCRELTSLYLRGCDVPTTPPGFAGLPNLTSLRLSNVGFPEGARELQLLIATSPMLEALSLTLLRLPYSDDGNGHWVIQAPKLRFFHIADILYHGWMISDLPSLEEARIECPFDHDFVKHMAGLARARSLHLEIEVGDDNILEGLSCTFNDLKCLTLDTSLSLLSSVLSVFCLLRNAPKLENLYFEVNDISSEHDEVDIDFLNAQWTGDMLSKLICINVVGMICTLSEMNFIKFVLSKARRLEEFHVCIDEDCSKSNEAVVTELVKYRRASPRAKVFFERMSDG</sequence>
<evidence type="ECO:0000259" key="1">
    <source>
        <dbReference type="PROSITE" id="PS50181"/>
    </source>
</evidence>
<keyword evidence="3" id="KW-1185">Reference proteome</keyword>
<dbReference type="AlphaFoldDB" id="A0A8T0WPQ5"/>
<dbReference type="InterPro" id="IPR001810">
    <property type="entry name" value="F-box_dom"/>
</dbReference>
<dbReference type="EMBL" id="CM029038">
    <property type="protein sequence ID" value="KAG2651092.1"/>
    <property type="molecule type" value="Genomic_DNA"/>
</dbReference>
<feature type="domain" description="F-box" evidence="1">
    <location>
        <begin position="19"/>
        <end position="69"/>
    </location>
</feature>
<name>A0A8T0WPQ5_PANVG</name>
<proteinExistence type="predicted"/>
<dbReference type="SUPFAM" id="SSF81383">
    <property type="entry name" value="F-box domain"/>
    <property type="match status" value="1"/>
</dbReference>
<dbReference type="Pfam" id="PF00646">
    <property type="entry name" value="F-box"/>
    <property type="match status" value="1"/>
</dbReference>
<dbReference type="InterPro" id="IPR055411">
    <property type="entry name" value="LRR_FXL15/At3g58940/PEG3-like"/>
</dbReference>
<dbReference type="InterPro" id="IPR050232">
    <property type="entry name" value="FBL13/AtMIF1-like"/>
</dbReference>